<dbReference type="KEGG" id="tbg:TbgDal_XI430"/>
<keyword evidence="1" id="KW-1133">Transmembrane helix</keyword>
<evidence type="ECO:0000256" key="1">
    <source>
        <dbReference type="SAM" id="Phobius"/>
    </source>
</evidence>
<feature type="transmembrane region" description="Helical" evidence="1">
    <location>
        <begin position="21"/>
        <end position="45"/>
    </location>
</feature>
<evidence type="ECO:0000313" key="2">
    <source>
        <dbReference type="EMBL" id="CBH16928.1"/>
    </source>
</evidence>
<dbReference type="AlphaFoldDB" id="D0A5H7"/>
<keyword evidence="1" id="KW-0472">Membrane</keyword>
<protein>
    <submittedName>
        <fullName evidence="2">Uncharacterized protein</fullName>
    </submittedName>
</protein>
<evidence type="ECO:0000313" key="3">
    <source>
        <dbReference type="Proteomes" id="UP000002316"/>
    </source>
</evidence>
<reference evidence="3" key="1">
    <citation type="journal article" date="2010" name="PLoS Negl. Trop. Dis.">
        <title>The genome sequence of Trypanosoma brucei gambiense, causative agent of chronic human african trypanosomiasis.</title>
        <authorList>
            <person name="Jackson A.P."/>
            <person name="Sanders M."/>
            <person name="Berry A."/>
            <person name="McQuillan J."/>
            <person name="Aslett M.A."/>
            <person name="Quail M.A."/>
            <person name="Chukualim B."/>
            <person name="Capewell P."/>
            <person name="MacLeod A."/>
            <person name="Melville S.E."/>
            <person name="Gibson W."/>
            <person name="Barry J.D."/>
            <person name="Berriman M."/>
            <person name="Hertz-Fowler C."/>
        </authorList>
    </citation>
    <scope>NUCLEOTIDE SEQUENCE [LARGE SCALE GENOMIC DNA]</scope>
    <source>
        <strain evidence="3">MHOM/CI/86/DAL972</strain>
    </source>
</reference>
<dbReference type="Proteomes" id="UP000002316">
    <property type="component" value="Chromosome 11"/>
</dbReference>
<keyword evidence="1" id="KW-0812">Transmembrane</keyword>
<sequence>MAPYTKEKHKYMYTRKSGDTYVFLSNDALDVVVLRFSYYNFLYFFNFSRSKIDFIMFSSFLPLPLPLPLLPPLSVSLSVCFPSFFFLRFFFHLSFVLFNRVWLTSC</sequence>
<dbReference type="RefSeq" id="XP_011779192.1">
    <property type="nucleotide sequence ID" value="XM_011780890.1"/>
</dbReference>
<name>D0A5H7_TRYB9</name>
<gene>
    <name evidence="2" type="ORF">TbgDal_XI430</name>
</gene>
<proteinExistence type="predicted"/>
<organism evidence="2 3">
    <name type="scientific">Trypanosoma brucei gambiense (strain MHOM/CI/86/DAL972)</name>
    <dbReference type="NCBI Taxonomy" id="679716"/>
    <lineage>
        <taxon>Eukaryota</taxon>
        <taxon>Discoba</taxon>
        <taxon>Euglenozoa</taxon>
        <taxon>Kinetoplastea</taxon>
        <taxon>Metakinetoplastina</taxon>
        <taxon>Trypanosomatida</taxon>
        <taxon>Trypanosomatidae</taxon>
        <taxon>Trypanosoma</taxon>
    </lineage>
</organism>
<dbReference type="GeneID" id="23867419"/>
<feature type="transmembrane region" description="Helical" evidence="1">
    <location>
        <begin position="65"/>
        <end position="91"/>
    </location>
</feature>
<dbReference type="EMBL" id="FN554974">
    <property type="protein sequence ID" value="CBH16928.1"/>
    <property type="molecule type" value="Genomic_DNA"/>
</dbReference>
<accession>D0A5H7</accession>